<dbReference type="InterPro" id="IPR027417">
    <property type="entry name" value="P-loop_NTPase"/>
</dbReference>
<dbReference type="EMBL" id="WHUW01000005">
    <property type="protein sequence ID" value="KAF8446095.1"/>
    <property type="molecule type" value="Genomic_DNA"/>
</dbReference>
<keyword evidence="8" id="KW-0472">Membrane</keyword>
<proteinExistence type="predicted"/>
<comment type="caution">
    <text evidence="10">The sequence shown here is derived from an EMBL/GenBank/DDBJ whole genome shotgun (WGS) entry which is preliminary data.</text>
</comment>
<evidence type="ECO:0000259" key="9">
    <source>
        <dbReference type="Pfam" id="PF00664"/>
    </source>
</evidence>
<sequence>MVLGLTCIVVLNVTILLSTIRKLSMLPSGGSRVGRIMNRFSKDIEPTDQRLIPKLFKFQLVAGCWEPDLHDRYSTPIMLAFVFHHLLSLRELKRLESTGRGPLQSRISETFHGIPTIMAYGRETDFESTVGGLLDASNEPTFLRQHAEIWVTLRMEIMSSSIVPALAMLAHTKVVGSSTQFVLALTYSSTLTYLLLKSAANINVKAEILLLDEATASIDAGADVFIQQAMRRSCPHATILSVMHRLNDRILQECDKVLVMEQGVPVEYAPPQELLARQPQFHNMTI</sequence>
<accession>A0AAD4C2J6</accession>
<evidence type="ECO:0000256" key="1">
    <source>
        <dbReference type="ARBA" id="ARBA00004127"/>
    </source>
</evidence>
<evidence type="ECO:0000313" key="10">
    <source>
        <dbReference type="EMBL" id="KAF8446095.1"/>
    </source>
</evidence>
<evidence type="ECO:0000256" key="4">
    <source>
        <dbReference type="ARBA" id="ARBA00022737"/>
    </source>
</evidence>
<feature type="domain" description="ABC transmembrane type-1" evidence="9">
    <location>
        <begin position="75"/>
        <end position="192"/>
    </location>
</feature>
<dbReference type="InterPro" id="IPR036640">
    <property type="entry name" value="ABC1_TM_sf"/>
</dbReference>
<dbReference type="Pfam" id="PF00664">
    <property type="entry name" value="ABC_membrane"/>
    <property type="match status" value="1"/>
</dbReference>
<evidence type="ECO:0000256" key="8">
    <source>
        <dbReference type="ARBA" id="ARBA00023136"/>
    </source>
</evidence>
<dbReference type="GO" id="GO:0140359">
    <property type="term" value="F:ABC-type transporter activity"/>
    <property type="evidence" value="ECO:0007669"/>
    <property type="project" value="InterPro"/>
</dbReference>
<keyword evidence="2" id="KW-0813">Transport</keyword>
<dbReference type="GO" id="GO:0005524">
    <property type="term" value="F:ATP binding"/>
    <property type="evidence" value="ECO:0007669"/>
    <property type="project" value="UniProtKB-KW"/>
</dbReference>
<keyword evidence="5" id="KW-0547">Nucleotide-binding</keyword>
<organism evidence="10 11">
    <name type="scientific">Boletus edulis BED1</name>
    <dbReference type="NCBI Taxonomy" id="1328754"/>
    <lineage>
        <taxon>Eukaryota</taxon>
        <taxon>Fungi</taxon>
        <taxon>Dikarya</taxon>
        <taxon>Basidiomycota</taxon>
        <taxon>Agaricomycotina</taxon>
        <taxon>Agaricomycetes</taxon>
        <taxon>Agaricomycetidae</taxon>
        <taxon>Boletales</taxon>
        <taxon>Boletineae</taxon>
        <taxon>Boletaceae</taxon>
        <taxon>Boletoideae</taxon>
        <taxon>Boletus</taxon>
    </lineage>
</organism>
<reference evidence="10" key="2">
    <citation type="journal article" date="2020" name="Nat. Commun.">
        <title>Large-scale genome sequencing of mycorrhizal fungi provides insights into the early evolution of symbiotic traits.</title>
        <authorList>
            <person name="Miyauchi S."/>
            <person name="Kiss E."/>
            <person name="Kuo A."/>
            <person name="Drula E."/>
            <person name="Kohler A."/>
            <person name="Sanchez-Garcia M."/>
            <person name="Morin E."/>
            <person name="Andreopoulos B."/>
            <person name="Barry K.W."/>
            <person name="Bonito G."/>
            <person name="Buee M."/>
            <person name="Carver A."/>
            <person name="Chen C."/>
            <person name="Cichocki N."/>
            <person name="Clum A."/>
            <person name="Culley D."/>
            <person name="Crous P.W."/>
            <person name="Fauchery L."/>
            <person name="Girlanda M."/>
            <person name="Hayes R.D."/>
            <person name="Keri Z."/>
            <person name="LaButti K."/>
            <person name="Lipzen A."/>
            <person name="Lombard V."/>
            <person name="Magnuson J."/>
            <person name="Maillard F."/>
            <person name="Murat C."/>
            <person name="Nolan M."/>
            <person name="Ohm R.A."/>
            <person name="Pangilinan J."/>
            <person name="Pereira M.F."/>
            <person name="Perotto S."/>
            <person name="Peter M."/>
            <person name="Pfister S."/>
            <person name="Riley R."/>
            <person name="Sitrit Y."/>
            <person name="Stielow J.B."/>
            <person name="Szollosi G."/>
            <person name="Zifcakova L."/>
            <person name="Stursova M."/>
            <person name="Spatafora J.W."/>
            <person name="Tedersoo L."/>
            <person name="Vaario L.M."/>
            <person name="Yamada A."/>
            <person name="Yan M."/>
            <person name="Wang P."/>
            <person name="Xu J."/>
            <person name="Bruns T."/>
            <person name="Baldrian P."/>
            <person name="Vilgalys R."/>
            <person name="Dunand C."/>
            <person name="Henrissat B."/>
            <person name="Grigoriev I.V."/>
            <person name="Hibbett D."/>
            <person name="Nagy L.G."/>
            <person name="Martin F.M."/>
        </authorList>
    </citation>
    <scope>NUCLEOTIDE SEQUENCE</scope>
    <source>
        <strain evidence="10">BED1</strain>
    </source>
</reference>
<protein>
    <recommendedName>
        <fullName evidence="9">ABC transmembrane type-1 domain-containing protein</fullName>
    </recommendedName>
</protein>
<dbReference type="InterPro" id="IPR011527">
    <property type="entry name" value="ABC1_TM_dom"/>
</dbReference>
<dbReference type="AlphaFoldDB" id="A0AAD4C2J6"/>
<gene>
    <name evidence="10" type="ORF">L210DRAFT_3501825</name>
</gene>
<dbReference type="SUPFAM" id="SSF52540">
    <property type="entry name" value="P-loop containing nucleoside triphosphate hydrolases"/>
    <property type="match status" value="1"/>
</dbReference>
<keyword evidence="7" id="KW-1133">Transmembrane helix</keyword>
<dbReference type="PANTHER" id="PTHR24223:SF443">
    <property type="entry name" value="MULTIDRUG-RESISTANCE LIKE PROTEIN 1, ISOFORM I"/>
    <property type="match status" value="1"/>
</dbReference>
<comment type="subcellular location">
    <subcellularLocation>
        <location evidence="1">Endomembrane system</location>
        <topology evidence="1">Multi-pass membrane protein</topology>
    </subcellularLocation>
</comment>
<dbReference type="GO" id="GO:0016020">
    <property type="term" value="C:membrane"/>
    <property type="evidence" value="ECO:0007669"/>
    <property type="project" value="InterPro"/>
</dbReference>
<dbReference type="Gene3D" id="1.20.1560.10">
    <property type="entry name" value="ABC transporter type 1, transmembrane domain"/>
    <property type="match status" value="1"/>
</dbReference>
<evidence type="ECO:0000313" key="11">
    <source>
        <dbReference type="Proteomes" id="UP001194468"/>
    </source>
</evidence>
<evidence type="ECO:0000256" key="3">
    <source>
        <dbReference type="ARBA" id="ARBA00022692"/>
    </source>
</evidence>
<keyword evidence="4" id="KW-0677">Repeat</keyword>
<evidence type="ECO:0000256" key="6">
    <source>
        <dbReference type="ARBA" id="ARBA00022840"/>
    </source>
</evidence>
<evidence type="ECO:0000256" key="7">
    <source>
        <dbReference type="ARBA" id="ARBA00022989"/>
    </source>
</evidence>
<name>A0AAD4C2J6_BOLED</name>
<keyword evidence="11" id="KW-1185">Reference proteome</keyword>
<evidence type="ECO:0000256" key="2">
    <source>
        <dbReference type="ARBA" id="ARBA00022448"/>
    </source>
</evidence>
<reference evidence="10" key="1">
    <citation type="submission" date="2019-10" db="EMBL/GenBank/DDBJ databases">
        <authorList>
            <consortium name="DOE Joint Genome Institute"/>
            <person name="Kuo A."/>
            <person name="Miyauchi S."/>
            <person name="Kiss E."/>
            <person name="Drula E."/>
            <person name="Kohler A."/>
            <person name="Sanchez-Garcia M."/>
            <person name="Andreopoulos B."/>
            <person name="Barry K.W."/>
            <person name="Bonito G."/>
            <person name="Buee M."/>
            <person name="Carver A."/>
            <person name="Chen C."/>
            <person name="Cichocki N."/>
            <person name="Clum A."/>
            <person name="Culley D."/>
            <person name="Crous P.W."/>
            <person name="Fauchery L."/>
            <person name="Girlanda M."/>
            <person name="Hayes R."/>
            <person name="Keri Z."/>
            <person name="LaButti K."/>
            <person name="Lipzen A."/>
            <person name="Lombard V."/>
            <person name="Magnuson J."/>
            <person name="Maillard F."/>
            <person name="Morin E."/>
            <person name="Murat C."/>
            <person name="Nolan M."/>
            <person name="Ohm R."/>
            <person name="Pangilinan J."/>
            <person name="Pereira M."/>
            <person name="Perotto S."/>
            <person name="Peter M."/>
            <person name="Riley R."/>
            <person name="Sitrit Y."/>
            <person name="Stielow B."/>
            <person name="Szollosi G."/>
            <person name="Zifcakova L."/>
            <person name="Stursova M."/>
            <person name="Spatafora J.W."/>
            <person name="Tedersoo L."/>
            <person name="Vaario L.-M."/>
            <person name="Yamada A."/>
            <person name="Yan M."/>
            <person name="Wang P."/>
            <person name="Xu J."/>
            <person name="Bruns T."/>
            <person name="Baldrian P."/>
            <person name="Vilgalys R."/>
            <person name="Henrissat B."/>
            <person name="Grigoriev I.V."/>
            <person name="Hibbett D."/>
            <person name="Nagy L.G."/>
            <person name="Martin F.M."/>
        </authorList>
    </citation>
    <scope>NUCLEOTIDE SEQUENCE</scope>
    <source>
        <strain evidence="10">BED1</strain>
    </source>
</reference>
<keyword evidence="3" id="KW-0812">Transmembrane</keyword>
<dbReference type="PANTHER" id="PTHR24223">
    <property type="entry name" value="ATP-BINDING CASSETTE SUB-FAMILY C"/>
    <property type="match status" value="1"/>
</dbReference>
<dbReference type="Proteomes" id="UP001194468">
    <property type="component" value="Unassembled WGS sequence"/>
</dbReference>
<dbReference type="GO" id="GO:0012505">
    <property type="term" value="C:endomembrane system"/>
    <property type="evidence" value="ECO:0007669"/>
    <property type="project" value="UniProtKB-SubCell"/>
</dbReference>
<evidence type="ECO:0000256" key="5">
    <source>
        <dbReference type="ARBA" id="ARBA00022741"/>
    </source>
</evidence>
<dbReference type="SUPFAM" id="SSF90123">
    <property type="entry name" value="ABC transporter transmembrane region"/>
    <property type="match status" value="1"/>
</dbReference>
<keyword evidence="6" id="KW-0067">ATP-binding</keyword>
<dbReference type="Gene3D" id="3.40.50.300">
    <property type="entry name" value="P-loop containing nucleotide triphosphate hydrolases"/>
    <property type="match status" value="1"/>
</dbReference>
<dbReference type="InterPro" id="IPR050173">
    <property type="entry name" value="ABC_transporter_C-like"/>
</dbReference>